<dbReference type="InterPro" id="IPR050681">
    <property type="entry name" value="CDF/SLC30A"/>
</dbReference>
<feature type="transmembrane region" description="Helical" evidence="9">
    <location>
        <begin position="12"/>
        <end position="36"/>
    </location>
</feature>
<name>A0A656D3V7_KRYT1</name>
<dbReference type="AlphaFoldDB" id="A0A656D3V7"/>
<dbReference type="RefSeq" id="WP_072149967.1">
    <property type="nucleotide sequence ID" value="NZ_CZVU01000014.1"/>
</dbReference>
<proteinExistence type="inferred from homology"/>
<dbReference type="GO" id="GO:0005385">
    <property type="term" value="F:zinc ion transmembrane transporter activity"/>
    <property type="evidence" value="ECO:0007669"/>
    <property type="project" value="TreeGrafter"/>
</dbReference>
<sequence>MPAKFKQKLKIVLIILSTFFVLELTAGFLTNSLALISDAGHMLTDIFGVIISLLGFKIAENKRTKNKTYGFYRAEIIAAFINGILLILISGYILIEAFERLKNPPVVKGLGMLLIAIAGLIANIIAGIILFSERKKSLNMRSAYLHILGDTLGSIGAIGAGIVIVATKWFYADIIASFLISIIIVYNSIGLLKDSINILMEGVPADVDIDKIAVELLKIPEIMAVHDLHIWTLASGKNILTAHVRVKGEIDRKKLNILLNEIENTIKENSNIEHTTIQIEPATFDAEFIISNIKKQQTDSLKIKSN</sequence>
<dbReference type="InterPro" id="IPR027469">
    <property type="entry name" value="Cation_efflux_TMD_sf"/>
</dbReference>
<dbReference type="InterPro" id="IPR027470">
    <property type="entry name" value="Cation_efflux_CTD"/>
</dbReference>
<keyword evidence="5" id="KW-0862">Zinc</keyword>
<comment type="similarity">
    <text evidence="2">Belongs to the cation diffusion facilitator (CDF) transporter (TC 2.A.4) family. SLC30A subfamily.</text>
</comment>
<feature type="transmembrane region" description="Helical" evidence="9">
    <location>
        <begin position="110"/>
        <end position="131"/>
    </location>
</feature>
<evidence type="ECO:0000313" key="12">
    <source>
        <dbReference type="EMBL" id="CUS98785.1"/>
    </source>
</evidence>
<dbReference type="Proteomes" id="UP000243065">
    <property type="component" value="Unassembled WGS sequence"/>
</dbReference>
<keyword evidence="13" id="KW-1185">Reference proteome</keyword>
<dbReference type="Pfam" id="PF16916">
    <property type="entry name" value="ZT_dimer"/>
    <property type="match status" value="1"/>
</dbReference>
<feature type="domain" description="Cation efflux protein cytoplasmic" evidence="11">
    <location>
        <begin position="204"/>
        <end position="281"/>
    </location>
</feature>
<keyword evidence="7" id="KW-0406">Ion transport</keyword>
<reference evidence="12 13" key="1">
    <citation type="submission" date="2015-11" db="EMBL/GenBank/DDBJ databases">
        <authorList>
            <person name="Varghese N."/>
        </authorList>
    </citation>
    <scope>NUCLEOTIDE SEQUENCE [LARGE SCALE GENOMIC DNA]</scope>
    <source>
        <strain evidence="12 13">JGI-24</strain>
    </source>
</reference>
<evidence type="ECO:0000259" key="11">
    <source>
        <dbReference type="Pfam" id="PF16916"/>
    </source>
</evidence>
<feature type="transmembrane region" description="Helical" evidence="9">
    <location>
        <begin position="42"/>
        <end position="59"/>
    </location>
</feature>
<dbReference type="GO" id="GO:0005886">
    <property type="term" value="C:plasma membrane"/>
    <property type="evidence" value="ECO:0007669"/>
    <property type="project" value="TreeGrafter"/>
</dbReference>
<dbReference type="PANTHER" id="PTHR11562">
    <property type="entry name" value="CATION EFFLUX PROTEIN/ ZINC TRANSPORTER"/>
    <property type="match status" value="1"/>
</dbReference>
<evidence type="ECO:0000256" key="1">
    <source>
        <dbReference type="ARBA" id="ARBA00004141"/>
    </source>
</evidence>
<dbReference type="NCBIfam" id="TIGR01297">
    <property type="entry name" value="CDF"/>
    <property type="match status" value="1"/>
</dbReference>
<feature type="transmembrane region" description="Helical" evidence="9">
    <location>
        <begin position="170"/>
        <end position="192"/>
    </location>
</feature>
<dbReference type="InterPro" id="IPR058533">
    <property type="entry name" value="Cation_efflux_TM"/>
</dbReference>
<keyword evidence="8 9" id="KW-0472">Membrane</keyword>
<feature type="transmembrane region" description="Helical" evidence="9">
    <location>
        <begin position="143"/>
        <end position="164"/>
    </location>
</feature>
<feature type="domain" description="Cation efflux protein transmembrane" evidence="10">
    <location>
        <begin position="10"/>
        <end position="200"/>
    </location>
</feature>
<evidence type="ECO:0000256" key="5">
    <source>
        <dbReference type="ARBA" id="ARBA00022906"/>
    </source>
</evidence>
<feature type="transmembrane region" description="Helical" evidence="9">
    <location>
        <begin position="71"/>
        <end position="95"/>
    </location>
</feature>
<dbReference type="PANTHER" id="PTHR11562:SF17">
    <property type="entry name" value="RE54080P-RELATED"/>
    <property type="match status" value="1"/>
</dbReference>
<evidence type="ECO:0000256" key="2">
    <source>
        <dbReference type="ARBA" id="ARBA00008873"/>
    </source>
</evidence>
<accession>A0A656D3V7</accession>
<evidence type="ECO:0000256" key="6">
    <source>
        <dbReference type="ARBA" id="ARBA00022989"/>
    </source>
</evidence>
<comment type="subcellular location">
    <subcellularLocation>
        <location evidence="1">Membrane</location>
        <topology evidence="1">Multi-pass membrane protein</topology>
    </subcellularLocation>
</comment>
<keyword evidence="4 9" id="KW-0812">Transmembrane</keyword>
<dbReference type="SUPFAM" id="SSF160240">
    <property type="entry name" value="Cation efflux protein cytoplasmic domain-like"/>
    <property type="match status" value="1"/>
</dbReference>
<protein>
    <submittedName>
        <fullName evidence="12">Cobalt-zinc-cadmium efflux system protein</fullName>
    </submittedName>
</protein>
<dbReference type="SUPFAM" id="SSF161111">
    <property type="entry name" value="Cation efflux protein transmembrane domain-like"/>
    <property type="match status" value="1"/>
</dbReference>
<dbReference type="Gene3D" id="3.30.70.1350">
    <property type="entry name" value="Cation efflux protein, cytoplasmic domain"/>
    <property type="match status" value="1"/>
</dbReference>
<dbReference type="Pfam" id="PF01545">
    <property type="entry name" value="Cation_efflux"/>
    <property type="match status" value="1"/>
</dbReference>
<evidence type="ECO:0000256" key="7">
    <source>
        <dbReference type="ARBA" id="ARBA00023065"/>
    </source>
</evidence>
<keyword evidence="5" id="KW-0864">Zinc transport</keyword>
<evidence type="ECO:0000256" key="3">
    <source>
        <dbReference type="ARBA" id="ARBA00022448"/>
    </source>
</evidence>
<dbReference type="Gene3D" id="1.20.1510.10">
    <property type="entry name" value="Cation efflux protein transmembrane domain"/>
    <property type="match status" value="1"/>
</dbReference>
<dbReference type="InterPro" id="IPR036837">
    <property type="entry name" value="Cation_efflux_CTD_sf"/>
</dbReference>
<evidence type="ECO:0000256" key="4">
    <source>
        <dbReference type="ARBA" id="ARBA00022692"/>
    </source>
</evidence>
<keyword evidence="3" id="KW-0813">Transport</keyword>
<evidence type="ECO:0000259" key="10">
    <source>
        <dbReference type="Pfam" id="PF01545"/>
    </source>
</evidence>
<dbReference type="EMBL" id="CZVU01000014">
    <property type="protein sequence ID" value="CUS98785.1"/>
    <property type="molecule type" value="Genomic_DNA"/>
</dbReference>
<keyword evidence="6 9" id="KW-1133">Transmembrane helix</keyword>
<organism evidence="12 13">
    <name type="scientific">Kryptobacter tengchongensis</name>
    <dbReference type="NCBI Taxonomy" id="1643429"/>
    <lineage>
        <taxon>Bacteria</taxon>
        <taxon>Pseudomonadati</taxon>
        <taxon>Candidatus Kryptoniota</taxon>
        <taxon>Candidatus Kryptobacter</taxon>
    </lineage>
</organism>
<evidence type="ECO:0000256" key="9">
    <source>
        <dbReference type="SAM" id="Phobius"/>
    </source>
</evidence>
<dbReference type="InterPro" id="IPR002524">
    <property type="entry name" value="Cation_efflux"/>
</dbReference>
<evidence type="ECO:0000256" key="8">
    <source>
        <dbReference type="ARBA" id="ARBA00023136"/>
    </source>
</evidence>
<evidence type="ECO:0000313" key="13">
    <source>
        <dbReference type="Proteomes" id="UP000243065"/>
    </source>
</evidence>
<gene>
    <name evidence="12" type="ORF">JGI24_00504</name>
</gene>
<dbReference type="OrthoDB" id="9809646at2"/>